<dbReference type="CDD" id="cd01335">
    <property type="entry name" value="Radical_SAM"/>
    <property type="match status" value="1"/>
</dbReference>
<gene>
    <name evidence="7" type="ORF">SAMN02745220_01149</name>
</gene>
<feature type="domain" description="Radical SAM core" evidence="6">
    <location>
        <begin position="11"/>
        <end position="251"/>
    </location>
</feature>
<protein>
    <submittedName>
        <fullName evidence="7">Radical SAM superfamily protein</fullName>
    </submittedName>
</protein>
<dbReference type="InterPro" id="IPR007197">
    <property type="entry name" value="rSAM"/>
</dbReference>
<proteinExistence type="predicted"/>
<evidence type="ECO:0000313" key="7">
    <source>
        <dbReference type="EMBL" id="SHO45609.1"/>
    </source>
</evidence>
<keyword evidence="4" id="KW-0408">Iron</keyword>
<dbReference type="SMART" id="SM00729">
    <property type="entry name" value="Elp3"/>
    <property type="match status" value="1"/>
</dbReference>
<dbReference type="Proteomes" id="UP000184603">
    <property type="component" value="Unassembled WGS sequence"/>
</dbReference>
<name>A0A1M7Y1F8_9BACT</name>
<dbReference type="InterPro" id="IPR006638">
    <property type="entry name" value="Elp3/MiaA/NifB-like_rSAM"/>
</dbReference>
<reference evidence="7 8" key="1">
    <citation type="submission" date="2016-12" db="EMBL/GenBank/DDBJ databases">
        <authorList>
            <person name="Song W.-J."/>
            <person name="Kurnit D.M."/>
        </authorList>
    </citation>
    <scope>NUCLEOTIDE SEQUENCE [LARGE SCALE GENOMIC DNA]</scope>
    <source>
        <strain evidence="7 8">DSM 18488</strain>
    </source>
</reference>
<dbReference type="PANTHER" id="PTHR43409">
    <property type="entry name" value="ANAEROBIC MAGNESIUM-PROTOPORPHYRIN IX MONOMETHYL ESTER CYCLASE-RELATED"/>
    <property type="match status" value="1"/>
</dbReference>
<evidence type="ECO:0000313" key="8">
    <source>
        <dbReference type="Proteomes" id="UP000184603"/>
    </source>
</evidence>
<keyword evidence="3" id="KW-0479">Metal-binding</keyword>
<dbReference type="SUPFAM" id="SSF102114">
    <property type="entry name" value="Radical SAM enzymes"/>
    <property type="match status" value="1"/>
</dbReference>
<keyword evidence="8" id="KW-1185">Reference proteome</keyword>
<evidence type="ECO:0000256" key="1">
    <source>
        <dbReference type="ARBA" id="ARBA00001966"/>
    </source>
</evidence>
<dbReference type="RefSeq" id="WP_073612495.1">
    <property type="nucleotide sequence ID" value="NZ_FRFE01000004.1"/>
</dbReference>
<evidence type="ECO:0000256" key="3">
    <source>
        <dbReference type="ARBA" id="ARBA00022723"/>
    </source>
</evidence>
<evidence type="ECO:0000256" key="2">
    <source>
        <dbReference type="ARBA" id="ARBA00022691"/>
    </source>
</evidence>
<dbReference type="SFLD" id="SFLDG01095">
    <property type="entry name" value="Uncharacterised_Radical_SAM_Su"/>
    <property type="match status" value="1"/>
</dbReference>
<dbReference type="STRING" id="1121416.SAMN02745220_01149"/>
<evidence type="ECO:0000259" key="6">
    <source>
        <dbReference type="PROSITE" id="PS51918"/>
    </source>
</evidence>
<dbReference type="AlphaFoldDB" id="A0A1M7Y1F8"/>
<dbReference type="PANTHER" id="PTHR43409:SF4">
    <property type="entry name" value="RADICAL SAM SUPERFAMILY PROTEIN"/>
    <property type="match status" value="1"/>
</dbReference>
<dbReference type="InterPro" id="IPR058240">
    <property type="entry name" value="rSAM_sf"/>
</dbReference>
<dbReference type="SFLD" id="SFLDG01082">
    <property type="entry name" value="B12-binding_domain_containing"/>
    <property type="match status" value="1"/>
</dbReference>
<dbReference type="Pfam" id="PF04055">
    <property type="entry name" value="Radical_SAM"/>
    <property type="match status" value="1"/>
</dbReference>
<dbReference type="GO" id="GO:0003824">
    <property type="term" value="F:catalytic activity"/>
    <property type="evidence" value="ECO:0007669"/>
    <property type="project" value="InterPro"/>
</dbReference>
<keyword evidence="5" id="KW-0411">Iron-sulfur</keyword>
<dbReference type="GO" id="GO:0051536">
    <property type="term" value="F:iron-sulfur cluster binding"/>
    <property type="evidence" value="ECO:0007669"/>
    <property type="project" value="UniProtKB-KW"/>
</dbReference>
<evidence type="ECO:0000256" key="5">
    <source>
        <dbReference type="ARBA" id="ARBA00023014"/>
    </source>
</evidence>
<organism evidence="7 8">
    <name type="scientific">Desulfopila aestuarii DSM 18488</name>
    <dbReference type="NCBI Taxonomy" id="1121416"/>
    <lineage>
        <taxon>Bacteria</taxon>
        <taxon>Pseudomonadati</taxon>
        <taxon>Thermodesulfobacteriota</taxon>
        <taxon>Desulfobulbia</taxon>
        <taxon>Desulfobulbales</taxon>
        <taxon>Desulfocapsaceae</taxon>
        <taxon>Desulfopila</taxon>
    </lineage>
</organism>
<dbReference type="SFLD" id="SFLDS00029">
    <property type="entry name" value="Radical_SAM"/>
    <property type="match status" value="1"/>
</dbReference>
<dbReference type="OrthoDB" id="5470216at2"/>
<keyword evidence="2" id="KW-0949">S-adenosyl-L-methionine</keyword>
<dbReference type="Gene3D" id="3.20.20.70">
    <property type="entry name" value="Aldolase class I"/>
    <property type="match status" value="1"/>
</dbReference>
<dbReference type="GO" id="GO:0046872">
    <property type="term" value="F:metal ion binding"/>
    <property type="evidence" value="ECO:0007669"/>
    <property type="project" value="UniProtKB-KW"/>
</dbReference>
<accession>A0A1M7Y1F8</accession>
<dbReference type="InterPro" id="IPR013785">
    <property type="entry name" value="Aldolase_TIM"/>
</dbReference>
<sequence length="302" mass="34504">MSYESPTIRPPSEWRSGLLRVTRGCNWNRCRFCGIYPHLGQPDYSIRPLEEIFDDIRLLAEKRPDIETLFLGDADPLSAGTKTMLRVLDEVKKQFDPTRITSYARFSTLYKLGIVELGTLAKAGLSRIHMGLESGDEKILIFQRKGQNAKMVRTVASWLKECDIELSVYVLLGLGGQERWQKHARETALLLNDIQPDYIRIRRLFVYPAAPDGSPPCPLSREISDGLFTEQSPEGTILELEMLLDLLEPMNAFFTCDHSNNYLNISGQLDTDKTEMLQEVRTFLSLPEKQRNQRYQRTGSGI</sequence>
<comment type="cofactor">
    <cofactor evidence="1">
        <name>[4Fe-4S] cluster</name>
        <dbReference type="ChEBI" id="CHEBI:49883"/>
    </cofactor>
</comment>
<dbReference type="EMBL" id="FRFE01000004">
    <property type="protein sequence ID" value="SHO45609.1"/>
    <property type="molecule type" value="Genomic_DNA"/>
</dbReference>
<dbReference type="PROSITE" id="PS51918">
    <property type="entry name" value="RADICAL_SAM"/>
    <property type="match status" value="1"/>
</dbReference>
<evidence type="ECO:0000256" key="4">
    <source>
        <dbReference type="ARBA" id="ARBA00023004"/>
    </source>
</evidence>
<dbReference type="InterPro" id="IPR051198">
    <property type="entry name" value="BchE-like"/>
</dbReference>